<reference evidence="5" key="1">
    <citation type="submission" date="2020-05" db="EMBL/GenBank/DDBJ databases">
        <authorList>
            <person name="Chiriac C."/>
            <person name="Salcher M."/>
            <person name="Ghai R."/>
            <person name="Kavagutti S V."/>
        </authorList>
    </citation>
    <scope>NUCLEOTIDE SEQUENCE</scope>
</reference>
<proteinExistence type="predicted"/>
<dbReference type="InterPro" id="IPR008920">
    <property type="entry name" value="TF_FadR/GntR_C"/>
</dbReference>
<keyword evidence="2" id="KW-0238">DNA-binding</keyword>
<dbReference type="Gene3D" id="1.10.10.10">
    <property type="entry name" value="Winged helix-like DNA-binding domain superfamily/Winged helix DNA-binding domain"/>
    <property type="match status" value="1"/>
</dbReference>
<protein>
    <submittedName>
        <fullName evidence="5">Unannotated protein</fullName>
    </submittedName>
</protein>
<dbReference type="InterPro" id="IPR011711">
    <property type="entry name" value="GntR_C"/>
</dbReference>
<organism evidence="5">
    <name type="scientific">freshwater metagenome</name>
    <dbReference type="NCBI Taxonomy" id="449393"/>
    <lineage>
        <taxon>unclassified sequences</taxon>
        <taxon>metagenomes</taxon>
        <taxon>ecological metagenomes</taxon>
    </lineage>
</organism>
<dbReference type="AlphaFoldDB" id="A0A6J6CLG0"/>
<dbReference type="GO" id="GO:0003700">
    <property type="term" value="F:DNA-binding transcription factor activity"/>
    <property type="evidence" value="ECO:0007669"/>
    <property type="project" value="InterPro"/>
</dbReference>
<sequence>MKSVNTDVAYDYIRKRILSGEFSPGQALLTETLAAEIEVSRTPVRDALRKLETDGLVTIRAHLGASVKKMNLKEFREMSDLRLALESHAAGLAAVNHTDADLSAIKFALDAMRFLTDKIVAADNEQPFLGDLVREDIRFHIAIMAASKNELMQREIMRLHLLHRVVSGLSNIDGGAGPKVESDVRRLAVLAKHEDIYRAIAGGNSREAKNEMGYHLQELIDHNLHALARAEAGVLSRDLTAEELLYSGHL</sequence>
<evidence type="ECO:0000256" key="3">
    <source>
        <dbReference type="ARBA" id="ARBA00023163"/>
    </source>
</evidence>
<dbReference type="Pfam" id="PF07729">
    <property type="entry name" value="FCD"/>
    <property type="match status" value="1"/>
</dbReference>
<dbReference type="Pfam" id="PF00392">
    <property type="entry name" value="GntR"/>
    <property type="match status" value="1"/>
</dbReference>
<dbReference type="PANTHER" id="PTHR43537:SF5">
    <property type="entry name" value="UXU OPERON TRANSCRIPTIONAL REGULATOR"/>
    <property type="match status" value="1"/>
</dbReference>
<dbReference type="SUPFAM" id="SSF48008">
    <property type="entry name" value="GntR ligand-binding domain-like"/>
    <property type="match status" value="1"/>
</dbReference>
<feature type="domain" description="HTH gntR-type" evidence="4">
    <location>
        <begin position="3"/>
        <end position="70"/>
    </location>
</feature>
<dbReference type="InterPro" id="IPR000524">
    <property type="entry name" value="Tscrpt_reg_HTH_GntR"/>
</dbReference>
<keyword evidence="3" id="KW-0804">Transcription</keyword>
<evidence type="ECO:0000256" key="1">
    <source>
        <dbReference type="ARBA" id="ARBA00023015"/>
    </source>
</evidence>
<evidence type="ECO:0000256" key="2">
    <source>
        <dbReference type="ARBA" id="ARBA00023125"/>
    </source>
</evidence>
<dbReference type="SUPFAM" id="SSF46785">
    <property type="entry name" value="Winged helix' DNA-binding domain"/>
    <property type="match status" value="1"/>
</dbReference>
<dbReference type="SMART" id="SM00895">
    <property type="entry name" value="FCD"/>
    <property type="match status" value="1"/>
</dbReference>
<dbReference type="GO" id="GO:0003677">
    <property type="term" value="F:DNA binding"/>
    <property type="evidence" value="ECO:0007669"/>
    <property type="project" value="UniProtKB-KW"/>
</dbReference>
<keyword evidence="1" id="KW-0805">Transcription regulation</keyword>
<gene>
    <name evidence="5" type="ORF">UFOPK1440_01221</name>
</gene>
<dbReference type="InterPro" id="IPR036390">
    <property type="entry name" value="WH_DNA-bd_sf"/>
</dbReference>
<dbReference type="InterPro" id="IPR036388">
    <property type="entry name" value="WH-like_DNA-bd_sf"/>
</dbReference>
<evidence type="ECO:0000313" key="5">
    <source>
        <dbReference type="EMBL" id="CAB4552176.1"/>
    </source>
</evidence>
<dbReference type="SMART" id="SM00345">
    <property type="entry name" value="HTH_GNTR"/>
    <property type="match status" value="1"/>
</dbReference>
<dbReference type="CDD" id="cd07377">
    <property type="entry name" value="WHTH_GntR"/>
    <property type="match status" value="1"/>
</dbReference>
<accession>A0A6J6CLG0</accession>
<name>A0A6J6CLG0_9ZZZZ</name>
<evidence type="ECO:0000259" key="4">
    <source>
        <dbReference type="PROSITE" id="PS50949"/>
    </source>
</evidence>
<dbReference type="PANTHER" id="PTHR43537">
    <property type="entry name" value="TRANSCRIPTIONAL REGULATOR, GNTR FAMILY"/>
    <property type="match status" value="1"/>
</dbReference>
<dbReference type="EMBL" id="CAEZSP010000111">
    <property type="protein sequence ID" value="CAB4552176.1"/>
    <property type="molecule type" value="Genomic_DNA"/>
</dbReference>
<dbReference type="PROSITE" id="PS50949">
    <property type="entry name" value="HTH_GNTR"/>
    <property type="match status" value="1"/>
</dbReference>
<dbReference type="Gene3D" id="1.20.120.530">
    <property type="entry name" value="GntR ligand-binding domain-like"/>
    <property type="match status" value="1"/>
</dbReference>